<feature type="region of interest" description="Disordered" evidence="1">
    <location>
        <begin position="1"/>
        <end position="39"/>
    </location>
</feature>
<keyword evidence="4" id="KW-1185">Reference proteome</keyword>
<dbReference type="EMBL" id="AVOT02004108">
    <property type="protein sequence ID" value="MBW0475450.1"/>
    <property type="molecule type" value="Genomic_DNA"/>
</dbReference>
<feature type="compositionally biased region" description="Polar residues" evidence="1">
    <location>
        <begin position="25"/>
        <end position="39"/>
    </location>
</feature>
<accession>A0A9Q3GQN2</accession>
<name>A0A9Q3GQN2_9BASI</name>
<organism evidence="3 4">
    <name type="scientific">Austropuccinia psidii MF-1</name>
    <dbReference type="NCBI Taxonomy" id="1389203"/>
    <lineage>
        <taxon>Eukaryota</taxon>
        <taxon>Fungi</taxon>
        <taxon>Dikarya</taxon>
        <taxon>Basidiomycota</taxon>
        <taxon>Pucciniomycotina</taxon>
        <taxon>Pucciniomycetes</taxon>
        <taxon>Pucciniales</taxon>
        <taxon>Sphaerophragmiaceae</taxon>
        <taxon>Austropuccinia</taxon>
    </lineage>
</organism>
<evidence type="ECO:0000256" key="2">
    <source>
        <dbReference type="SAM" id="Phobius"/>
    </source>
</evidence>
<protein>
    <submittedName>
        <fullName evidence="3">Uncharacterized protein</fullName>
    </submittedName>
</protein>
<keyword evidence="2" id="KW-1133">Transmembrane helix</keyword>
<dbReference type="Proteomes" id="UP000765509">
    <property type="component" value="Unassembled WGS sequence"/>
</dbReference>
<dbReference type="AlphaFoldDB" id="A0A9Q3GQN2"/>
<comment type="caution">
    <text evidence="3">The sequence shown here is derived from an EMBL/GenBank/DDBJ whole genome shotgun (WGS) entry which is preliminary data.</text>
</comment>
<evidence type="ECO:0000313" key="3">
    <source>
        <dbReference type="EMBL" id="MBW0475450.1"/>
    </source>
</evidence>
<gene>
    <name evidence="3" type="ORF">O181_015165</name>
</gene>
<keyword evidence="2" id="KW-0812">Transmembrane</keyword>
<evidence type="ECO:0000313" key="4">
    <source>
        <dbReference type="Proteomes" id="UP000765509"/>
    </source>
</evidence>
<evidence type="ECO:0000256" key="1">
    <source>
        <dbReference type="SAM" id="MobiDB-lite"/>
    </source>
</evidence>
<proteinExistence type="predicted"/>
<feature type="transmembrane region" description="Helical" evidence="2">
    <location>
        <begin position="182"/>
        <end position="210"/>
    </location>
</feature>
<reference evidence="3" key="1">
    <citation type="submission" date="2021-03" db="EMBL/GenBank/DDBJ databases">
        <title>Draft genome sequence of rust myrtle Austropuccinia psidii MF-1, a brazilian biotype.</title>
        <authorList>
            <person name="Quecine M.C."/>
            <person name="Pachon D.M.R."/>
            <person name="Bonatelli M.L."/>
            <person name="Correr F.H."/>
            <person name="Franceschini L.M."/>
            <person name="Leite T.F."/>
            <person name="Margarido G.R.A."/>
            <person name="Almeida C.A."/>
            <person name="Ferrarezi J.A."/>
            <person name="Labate C.A."/>
        </authorList>
    </citation>
    <scope>NUCLEOTIDE SEQUENCE</scope>
    <source>
        <strain evidence="3">MF-1</strain>
    </source>
</reference>
<keyword evidence="2" id="KW-0472">Membrane</keyword>
<sequence length="214" mass="24161">MAKNHLRTQNGHKSVHGLWKPREATSPSQSKDSPPVQEKTSLSSMHSLLNDQEWCIYGIIYHYAAFLLSKPMVKILGPNYLIPNQVPNPSPILKEDVSAIQSGNYLAATRRPFEDANHLALQEFLGSNQASYMALDQLDQSIFHCGKAVPQFNYQDGQSCIVPIQTIQPGDSPSRIILSAFYIYWAALITWGLFPQLIDILDLFLSFFYFTLLK</sequence>